<keyword evidence="10" id="KW-1133">Transmembrane helix</keyword>
<name>A0AAP2FWF6_9GAMM</name>
<dbReference type="SUPFAM" id="SSF47384">
    <property type="entry name" value="Homodimeric domain of signal transducing histidine kinase"/>
    <property type="match status" value="1"/>
</dbReference>
<dbReference type="InterPro" id="IPR036890">
    <property type="entry name" value="HATPase_C_sf"/>
</dbReference>
<keyword evidence="6" id="KW-0808">Transferase</keyword>
<feature type="transmembrane region" description="Helical" evidence="10">
    <location>
        <begin position="69"/>
        <end position="88"/>
    </location>
</feature>
<dbReference type="GO" id="GO:0005524">
    <property type="term" value="F:ATP binding"/>
    <property type="evidence" value="ECO:0007669"/>
    <property type="project" value="UniProtKB-KW"/>
</dbReference>
<dbReference type="Pfam" id="PF02518">
    <property type="entry name" value="HATPase_c"/>
    <property type="match status" value="1"/>
</dbReference>
<feature type="transmembrane region" description="Helical" evidence="10">
    <location>
        <begin position="12"/>
        <end position="35"/>
    </location>
</feature>
<reference evidence="12 13" key="1">
    <citation type="journal article" date="2021" name="Microbiol. Resour. Announc.">
        <title>Draft Genome Sequence of Coralloluteibacterium stylophorae LMG 29479T.</title>
        <authorList>
            <person name="Karlyshev A.V."/>
            <person name="Kudryashova E.B."/>
            <person name="Ariskina E.V."/>
            <person name="Conroy A.P."/>
            <person name="Abidueva E.Y."/>
        </authorList>
    </citation>
    <scope>NUCLEOTIDE SEQUENCE [LARGE SCALE GENOMIC DNA]</scope>
    <source>
        <strain evidence="12 13">LMG 29479</strain>
    </source>
</reference>
<feature type="domain" description="Histidine kinase" evidence="11">
    <location>
        <begin position="207"/>
        <end position="404"/>
    </location>
</feature>
<dbReference type="SMART" id="SM00387">
    <property type="entry name" value="HATPase_c"/>
    <property type="match status" value="1"/>
</dbReference>
<proteinExistence type="predicted"/>
<dbReference type="PANTHER" id="PTHR44936">
    <property type="entry name" value="SENSOR PROTEIN CREC"/>
    <property type="match status" value="1"/>
</dbReference>
<sequence>MSARPLTFLHVLCDLRWIAVAGQSATVLAVVHLLGVPLDEAPLWGGIAVLAAFNLYARWRAARVTEATSLEILGHVAVDVLVLAWLVAWSGGVGNPFSSLFLLPLALVTLALPPPWAWATAVLCIGGYVASALLGRPLPHVHGVDGTTYDLHLWGMAANFGVSAGLMLYFFTQLADALRRREQELARLREQFARNEGIVALATHAASVAHELNTPLGTLTLMLDEHLERALPEDVLEDTRAMRGLVDVCRDRVRDLVRASDPDRADVDLEQLIARWQLVRPTIELHREGPQAAATTVDAGIGHLLQALLNNAADASERAGATRVDLLLQLDDRGLRGEVRDYGSGFALAEPFLPGRLFRSTKPHGMGVGLALSHATVERLGGELAMEPADGRGVRVRFSIPAGVRPVAP</sequence>
<dbReference type="PANTHER" id="PTHR44936:SF10">
    <property type="entry name" value="SENSOR PROTEIN RSTB"/>
    <property type="match status" value="1"/>
</dbReference>
<keyword evidence="13" id="KW-1185">Reference proteome</keyword>
<evidence type="ECO:0000256" key="10">
    <source>
        <dbReference type="SAM" id="Phobius"/>
    </source>
</evidence>
<evidence type="ECO:0000256" key="4">
    <source>
        <dbReference type="ARBA" id="ARBA00022475"/>
    </source>
</evidence>
<dbReference type="PROSITE" id="PS50109">
    <property type="entry name" value="HIS_KIN"/>
    <property type="match status" value="1"/>
</dbReference>
<dbReference type="EC" id="2.7.13.3" evidence="3"/>
<dbReference type="InterPro" id="IPR036097">
    <property type="entry name" value="HisK_dim/P_sf"/>
</dbReference>
<gene>
    <name evidence="12" type="ORF">KB893_001255</name>
</gene>
<dbReference type="CDD" id="cd00082">
    <property type="entry name" value="HisKA"/>
    <property type="match status" value="1"/>
</dbReference>
<protein>
    <recommendedName>
        <fullName evidence="3">histidine kinase</fullName>
        <ecNumber evidence="3">2.7.13.3</ecNumber>
    </recommendedName>
</protein>
<evidence type="ECO:0000256" key="1">
    <source>
        <dbReference type="ARBA" id="ARBA00000085"/>
    </source>
</evidence>
<comment type="subcellular location">
    <subcellularLocation>
        <location evidence="2">Cell membrane</location>
        <topology evidence="2">Multi-pass membrane protein</topology>
    </subcellularLocation>
</comment>
<feature type="transmembrane region" description="Helical" evidence="10">
    <location>
        <begin position="151"/>
        <end position="171"/>
    </location>
</feature>
<keyword evidence="9" id="KW-0067">ATP-binding</keyword>
<keyword evidence="5" id="KW-0597">Phosphoprotein</keyword>
<organism evidence="12 13">
    <name type="scientific">Coralloluteibacterium stylophorae</name>
    <dbReference type="NCBI Taxonomy" id="1776034"/>
    <lineage>
        <taxon>Bacteria</taxon>
        <taxon>Pseudomonadati</taxon>
        <taxon>Pseudomonadota</taxon>
        <taxon>Gammaproteobacteria</taxon>
        <taxon>Lysobacterales</taxon>
        <taxon>Lysobacteraceae</taxon>
        <taxon>Coralloluteibacterium</taxon>
    </lineage>
</organism>
<dbReference type="EMBL" id="JAGQFT020000001">
    <property type="protein sequence ID" value="MBS7455762.1"/>
    <property type="molecule type" value="Genomic_DNA"/>
</dbReference>
<evidence type="ECO:0000313" key="12">
    <source>
        <dbReference type="EMBL" id="MBS7455762.1"/>
    </source>
</evidence>
<dbReference type="InterPro" id="IPR005467">
    <property type="entry name" value="His_kinase_dom"/>
</dbReference>
<dbReference type="InterPro" id="IPR003661">
    <property type="entry name" value="HisK_dim/P_dom"/>
</dbReference>
<dbReference type="RefSeq" id="WP_213173331.1">
    <property type="nucleotide sequence ID" value="NZ_JAGQFT020000001.1"/>
</dbReference>
<keyword evidence="7" id="KW-0547">Nucleotide-binding</keyword>
<dbReference type="InterPro" id="IPR050980">
    <property type="entry name" value="2C_sensor_his_kinase"/>
</dbReference>
<evidence type="ECO:0000256" key="7">
    <source>
        <dbReference type="ARBA" id="ARBA00022741"/>
    </source>
</evidence>
<dbReference type="SUPFAM" id="SSF55874">
    <property type="entry name" value="ATPase domain of HSP90 chaperone/DNA topoisomerase II/histidine kinase"/>
    <property type="match status" value="1"/>
</dbReference>
<evidence type="ECO:0000256" key="5">
    <source>
        <dbReference type="ARBA" id="ARBA00022553"/>
    </source>
</evidence>
<keyword evidence="10" id="KW-0472">Membrane</keyword>
<dbReference type="PRINTS" id="PR00344">
    <property type="entry name" value="BCTRLSENSOR"/>
</dbReference>
<dbReference type="InterPro" id="IPR003594">
    <property type="entry name" value="HATPase_dom"/>
</dbReference>
<feature type="transmembrane region" description="Helical" evidence="10">
    <location>
        <begin position="41"/>
        <end position="57"/>
    </location>
</feature>
<dbReference type="GO" id="GO:0000155">
    <property type="term" value="F:phosphorelay sensor kinase activity"/>
    <property type="evidence" value="ECO:0007669"/>
    <property type="project" value="InterPro"/>
</dbReference>
<evidence type="ECO:0000256" key="2">
    <source>
        <dbReference type="ARBA" id="ARBA00004651"/>
    </source>
</evidence>
<comment type="catalytic activity">
    <reaction evidence="1">
        <text>ATP + protein L-histidine = ADP + protein N-phospho-L-histidine.</text>
        <dbReference type="EC" id="2.7.13.3"/>
    </reaction>
</comment>
<dbReference type="InterPro" id="IPR004358">
    <property type="entry name" value="Sig_transdc_His_kin-like_C"/>
</dbReference>
<dbReference type="Gene3D" id="1.10.287.130">
    <property type="match status" value="1"/>
</dbReference>
<comment type="caution">
    <text evidence="12">The sequence shown here is derived from an EMBL/GenBank/DDBJ whole genome shotgun (WGS) entry which is preliminary data.</text>
</comment>
<keyword evidence="10" id="KW-0812">Transmembrane</keyword>
<evidence type="ECO:0000259" key="11">
    <source>
        <dbReference type="PROSITE" id="PS50109"/>
    </source>
</evidence>
<evidence type="ECO:0000256" key="6">
    <source>
        <dbReference type="ARBA" id="ARBA00022679"/>
    </source>
</evidence>
<dbReference type="AlphaFoldDB" id="A0AAP2FWF6"/>
<dbReference type="GO" id="GO:0005886">
    <property type="term" value="C:plasma membrane"/>
    <property type="evidence" value="ECO:0007669"/>
    <property type="project" value="UniProtKB-SubCell"/>
</dbReference>
<evidence type="ECO:0000256" key="3">
    <source>
        <dbReference type="ARBA" id="ARBA00012438"/>
    </source>
</evidence>
<dbReference type="Proteomes" id="UP000675747">
    <property type="component" value="Unassembled WGS sequence"/>
</dbReference>
<accession>A0AAP2FWF6</accession>
<keyword evidence="4" id="KW-1003">Cell membrane</keyword>
<dbReference type="Gene3D" id="3.30.565.10">
    <property type="entry name" value="Histidine kinase-like ATPase, C-terminal domain"/>
    <property type="match status" value="1"/>
</dbReference>
<evidence type="ECO:0000313" key="13">
    <source>
        <dbReference type="Proteomes" id="UP000675747"/>
    </source>
</evidence>
<dbReference type="SMART" id="SM00388">
    <property type="entry name" value="HisKA"/>
    <property type="match status" value="1"/>
</dbReference>
<feature type="transmembrane region" description="Helical" evidence="10">
    <location>
        <begin position="119"/>
        <end position="139"/>
    </location>
</feature>
<evidence type="ECO:0000256" key="9">
    <source>
        <dbReference type="ARBA" id="ARBA00022840"/>
    </source>
</evidence>
<keyword evidence="8 12" id="KW-0418">Kinase</keyword>
<evidence type="ECO:0000256" key="8">
    <source>
        <dbReference type="ARBA" id="ARBA00022777"/>
    </source>
</evidence>